<evidence type="ECO:0000256" key="1">
    <source>
        <dbReference type="SAM" id="MobiDB-lite"/>
    </source>
</evidence>
<evidence type="ECO:0000313" key="2">
    <source>
        <dbReference type="EMBL" id="KAG9329068.1"/>
    </source>
</evidence>
<reference evidence="2" key="1">
    <citation type="thesis" date="2021" institute="BYU ScholarsArchive" country="Provo, UT, USA">
        <title>Applications of and Algorithms for Genome Assembly and Genomic Analyses with an Emphasis on Marine Teleosts.</title>
        <authorList>
            <person name="Pickett B.D."/>
        </authorList>
    </citation>
    <scope>NUCLEOTIDE SEQUENCE</scope>
    <source>
        <strain evidence="2">HI-2016</strain>
    </source>
</reference>
<protein>
    <submittedName>
        <fullName evidence="2">Uncharacterized protein</fullName>
    </submittedName>
</protein>
<accession>A0A8T2MTU0</accession>
<dbReference type="EMBL" id="JAFBMS010001507">
    <property type="protein sequence ID" value="KAG9329068.1"/>
    <property type="molecule type" value="Genomic_DNA"/>
</dbReference>
<name>A0A8T2MTU0_9TELE</name>
<gene>
    <name evidence="2" type="ORF">JZ751_008173</name>
</gene>
<sequence>MGSSFSLLRRVTSLDEKKDTRLKRKQFSLLTVSFGLVYADQCEMIRFLSILSFLQVSSVRLRLFRWVENLGTVKGISRTLKGPSLREAHTSTLKALMSRSRSPTQAACSSSGWSIIESAILSAAQMVDIADAQVVAGADVARLQLQGPGVGLQRLLTAAPIGQRGPQPVPQKLGAIFEEESNNGSDPDSFPHKEDTSSGLVTN</sequence>
<comment type="caution">
    <text evidence="2">The sequence shown here is derived from an EMBL/GenBank/DDBJ whole genome shotgun (WGS) entry which is preliminary data.</text>
</comment>
<evidence type="ECO:0000313" key="3">
    <source>
        <dbReference type="Proteomes" id="UP000824540"/>
    </source>
</evidence>
<organism evidence="2 3">
    <name type="scientific">Albula glossodonta</name>
    <name type="common">roundjaw bonefish</name>
    <dbReference type="NCBI Taxonomy" id="121402"/>
    <lineage>
        <taxon>Eukaryota</taxon>
        <taxon>Metazoa</taxon>
        <taxon>Chordata</taxon>
        <taxon>Craniata</taxon>
        <taxon>Vertebrata</taxon>
        <taxon>Euteleostomi</taxon>
        <taxon>Actinopterygii</taxon>
        <taxon>Neopterygii</taxon>
        <taxon>Teleostei</taxon>
        <taxon>Albuliformes</taxon>
        <taxon>Albulidae</taxon>
        <taxon>Albula</taxon>
    </lineage>
</organism>
<proteinExistence type="predicted"/>
<dbReference type="AlphaFoldDB" id="A0A8T2MTU0"/>
<feature type="region of interest" description="Disordered" evidence="1">
    <location>
        <begin position="162"/>
        <end position="203"/>
    </location>
</feature>
<dbReference type="Proteomes" id="UP000824540">
    <property type="component" value="Unassembled WGS sequence"/>
</dbReference>
<keyword evidence="3" id="KW-1185">Reference proteome</keyword>